<proteinExistence type="predicted"/>
<evidence type="ECO:0000313" key="2">
    <source>
        <dbReference type="Proteomes" id="UP000321436"/>
    </source>
</evidence>
<evidence type="ECO:0000313" key="1">
    <source>
        <dbReference type="EMBL" id="GEP94367.1"/>
    </source>
</evidence>
<keyword evidence="2" id="KW-1185">Reference proteome</keyword>
<dbReference type="InterPro" id="IPR014917">
    <property type="entry name" value="DUF1800"/>
</dbReference>
<dbReference type="AlphaFoldDB" id="A0A512RF74"/>
<dbReference type="EMBL" id="BKAU01000001">
    <property type="protein sequence ID" value="GEP94367.1"/>
    <property type="molecule type" value="Genomic_DNA"/>
</dbReference>
<evidence type="ECO:0008006" key="3">
    <source>
        <dbReference type="Google" id="ProtNLM"/>
    </source>
</evidence>
<dbReference type="Proteomes" id="UP000321436">
    <property type="component" value="Unassembled WGS sequence"/>
</dbReference>
<reference evidence="1 2" key="1">
    <citation type="submission" date="2019-07" db="EMBL/GenBank/DDBJ databases">
        <title>Whole genome shotgun sequence of Chitinophaga cymbidii NBRC 109752.</title>
        <authorList>
            <person name="Hosoyama A."/>
            <person name="Uohara A."/>
            <person name="Ohji S."/>
            <person name="Ichikawa N."/>
        </authorList>
    </citation>
    <scope>NUCLEOTIDE SEQUENCE [LARGE SCALE GENOMIC DNA]</scope>
    <source>
        <strain evidence="1 2">NBRC 109752</strain>
    </source>
</reference>
<dbReference type="Pfam" id="PF08811">
    <property type="entry name" value="DUF1800"/>
    <property type="match status" value="1"/>
</dbReference>
<organism evidence="1 2">
    <name type="scientific">Chitinophaga cymbidii</name>
    <dbReference type="NCBI Taxonomy" id="1096750"/>
    <lineage>
        <taxon>Bacteria</taxon>
        <taxon>Pseudomonadati</taxon>
        <taxon>Bacteroidota</taxon>
        <taxon>Chitinophagia</taxon>
        <taxon>Chitinophagales</taxon>
        <taxon>Chitinophagaceae</taxon>
        <taxon>Chitinophaga</taxon>
    </lineage>
</organism>
<name>A0A512RF74_9BACT</name>
<comment type="caution">
    <text evidence="1">The sequence shown here is derived from an EMBL/GenBank/DDBJ whole genome shotgun (WGS) entry which is preliminary data.</text>
</comment>
<gene>
    <name evidence="1" type="ORF">CCY01nite_06270</name>
</gene>
<sequence length="535" mass="60720">MKVTYGRTDTGISAYTGDWGKAQVVHLLKRAMFGAKPADIKHFEAMTMDAAVDALLQPNAVVPAPPVNNYNVGGYMDPTGVAAGAPWVLAPEGDEELNDKRRASYKAWWTGLMINQERTMHEKLVLFWHNHFATETQTIKDARFMYKHNAMLREHAYGNFKALAKAVTLDPAMLVYLNGYLNEKSAADENYSRELMELFTCGKGPDSQYTEEDVRAGARVLTGYRIDKVNISSYFDPTMHDIENKQFSSWFSNKVITGKTGTMGTTELDDMLGIIFLQEEVAKFICRKFYQFFIYYEIDAAAEANVITPLAEIFRSNNYEIKPLLEALFKSEHFYDPLNMSCLIKSPVDFTVGLCREFGVPMAQAVDYPAAYGQWSALQAAASTQQQNIGDPPGVSGWDAYYLAPQFHELWINTDTLPKRNMLVDQMITTGYTRNGQTLLIDPILFADQLPAPQDPVALVSDSLDILYRMDVSDTTKTFLKDKILLQGQEQDYYWTNAWNAYKADTSNMMNRNIVLTHLREMYKYIMNLSEYHLA</sequence>
<accession>A0A512RF74</accession>
<protein>
    <recommendedName>
        <fullName evidence="3">DUF1800 domain-containing protein</fullName>
    </recommendedName>
</protein>